<protein>
    <submittedName>
        <fullName evidence="1">Uncharacterized protein</fullName>
    </submittedName>
</protein>
<evidence type="ECO:0000313" key="2">
    <source>
        <dbReference type="Proteomes" id="UP000308836"/>
    </source>
</evidence>
<keyword evidence="2" id="KW-1185">Reference proteome</keyword>
<reference evidence="1" key="1">
    <citation type="submission" date="2019-04" db="EMBL/GenBank/DDBJ databases">
        <title>Microbes associate with the intestines of laboratory mice.</title>
        <authorList>
            <person name="Navarre W."/>
            <person name="Wong E."/>
            <person name="Huang K."/>
            <person name="Tropini C."/>
            <person name="Ng K."/>
            <person name="Yu B."/>
        </authorList>
    </citation>
    <scope>NUCLEOTIDE SEQUENCE</scope>
    <source>
        <strain evidence="1">NM09_H32</strain>
    </source>
</reference>
<sequence length="175" mass="19166">MSGLGTGTKIGYIVIGIISCIAGIWLFMYPAVEEQVLGMVMGWLMIFYGIMAIVSYFSADALKPIFRFNIWFGILLIVFGIVLLTNIHGTMNFLGILVGIFLLCDAALRCWLAFELKNTGVKGWGFILLFAILMAIVAFFFLFNPGSSGYLLTVLIGAMFLTQGITDVSVGIFAM</sequence>
<proteinExistence type="predicted"/>
<evidence type="ECO:0000313" key="1">
    <source>
        <dbReference type="EMBL" id="TGY67237.1"/>
    </source>
</evidence>
<dbReference type="EMBL" id="SRYG01000001">
    <property type="protein sequence ID" value="TGY67237.1"/>
    <property type="molecule type" value="Genomic_DNA"/>
</dbReference>
<name>A0AC61RAZ4_9FIRM</name>
<dbReference type="Proteomes" id="UP000308836">
    <property type="component" value="Unassembled WGS sequence"/>
</dbReference>
<accession>A0AC61RAZ4</accession>
<comment type="caution">
    <text evidence="1">The sequence shown here is derived from an EMBL/GenBank/DDBJ whole genome shotgun (WGS) entry which is preliminary data.</text>
</comment>
<organism evidence="1 2">
    <name type="scientific">Dubosiella muris</name>
    <dbReference type="NCBI Taxonomy" id="3038133"/>
    <lineage>
        <taxon>Bacteria</taxon>
        <taxon>Bacillati</taxon>
        <taxon>Bacillota</taxon>
        <taxon>Erysipelotrichia</taxon>
        <taxon>Erysipelotrichales</taxon>
        <taxon>Erysipelotrichaceae</taxon>
        <taxon>Dubosiella</taxon>
    </lineage>
</organism>
<gene>
    <name evidence="1" type="ORF">E5336_00205</name>
</gene>